<gene>
    <name evidence="8" type="ORF">C0Q70_19299</name>
</gene>
<feature type="compositionally biased region" description="Low complexity" evidence="6">
    <location>
        <begin position="153"/>
        <end position="162"/>
    </location>
</feature>
<dbReference type="Gene3D" id="3.30.160.60">
    <property type="entry name" value="Classic Zinc Finger"/>
    <property type="match status" value="6"/>
</dbReference>
<evidence type="ECO:0000313" key="8">
    <source>
        <dbReference type="EMBL" id="PVD21133.1"/>
    </source>
</evidence>
<dbReference type="PANTHER" id="PTHR24379:SF127">
    <property type="entry name" value="BLOODY FINGERS-RELATED"/>
    <property type="match status" value="1"/>
</dbReference>
<feature type="domain" description="C2H2-type" evidence="7">
    <location>
        <begin position="522"/>
        <end position="550"/>
    </location>
</feature>
<feature type="region of interest" description="Disordered" evidence="6">
    <location>
        <begin position="209"/>
        <end position="247"/>
    </location>
</feature>
<feature type="domain" description="C2H2-type" evidence="7">
    <location>
        <begin position="580"/>
        <end position="607"/>
    </location>
</feature>
<feature type="domain" description="C2H2-type" evidence="7">
    <location>
        <begin position="608"/>
        <end position="635"/>
    </location>
</feature>
<proteinExistence type="predicted"/>
<keyword evidence="3 5" id="KW-0863">Zinc-finger</keyword>
<dbReference type="EMBL" id="PZQS01000012">
    <property type="protein sequence ID" value="PVD21133.1"/>
    <property type="molecule type" value="Genomic_DNA"/>
</dbReference>
<dbReference type="PANTHER" id="PTHR24379">
    <property type="entry name" value="KRAB AND ZINC FINGER DOMAIN-CONTAINING"/>
    <property type="match status" value="1"/>
</dbReference>
<feature type="domain" description="C2H2-type" evidence="7">
    <location>
        <begin position="491"/>
        <end position="516"/>
    </location>
</feature>
<dbReference type="Pfam" id="PF13894">
    <property type="entry name" value="zf-C2H2_4"/>
    <property type="match status" value="1"/>
</dbReference>
<dbReference type="AlphaFoldDB" id="A0A2T7NIY0"/>
<dbReference type="FunFam" id="3.30.160.60:FF:000446">
    <property type="entry name" value="Zinc finger protein"/>
    <property type="match status" value="1"/>
</dbReference>
<evidence type="ECO:0000259" key="7">
    <source>
        <dbReference type="PROSITE" id="PS50157"/>
    </source>
</evidence>
<protein>
    <recommendedName>
        <fullName evidence="7">C2H2-type domain-containing protein</fullName>
    </recommendedName>
</protein>
<feature type="compositionally biased region" description="Polar residues" evidence="6">
    <location>
        <begin position="210"/>
        <end position="224"/>
    </location>
</feature>
<keyword evidence="9" id="KW-1185">Reference proteome</keyword>
<dbReference type="FunFam" id="3.30.160.60:FF:000100">
    <property type="entry name" value="Zinc finger 45-like"/>
    <property type="match status" value="1"/>
</dbReference>
<dbReference type="STRING" id="400727.A0A2T7NIY0"/>
<evidence type="ECO:0000256" key="3">
    <source>
        <dbReference type="ARBA" id="ARBA00022771"/>
    </source>
</evidence>
<evidence type="ECO:0000256" key="1">
    <source>
        <dbReference type="ARBA" id="ARBA00022723"/>
    </source>
</evidence>
<feature type="compositionally biased region" description="Polar residues" evidence="6">
    <location>
        <begin position="167"/>
        <end position="178"/>
    </location>
</feature>
<keyword evidence="2" id="KW-0677">Repeat</keyword>
<evidence type="ECO:0000256" key="5">
    <source>
        <dbReference type="PROSITE-ProRule" id="PRU00042"/>
    </source>
</evidence>
<dbReference type="PROSITE" id="PS00028">
    <property type="entry name" value="ZINC_FINGER_C2H2_1"/>
    <property type="match status" value="8"/>
</dbReference>
<dbReference type="Proteomes" id="UP000245119">
    <property type="component" value="Linkage Group LG12"/>
</dbReference>
<sequence>MDKRDNTRKVNGRAKIGAFKKYSKVPSYTKRSKSEVDKSKIATCCAPWLFDAGRKAGEKVKKKQRRLMIPEEKDAVRELYGIPLSGQMATDHSLCGAAEGHSINAKSQMVIAPAIPLDADTNGRNTLTSILSPSSHNFFIDISRPQDSACSVNSNSHQQQQNHHNETQTSGISSTLNAPQTADSIGYPCFKQGMNSRFCRKTDLARKTVDGSSEQHSVSGNLPQQPDLPSHVKIQPNIPQNPVSTSSSCFEENNSSCLENGRKNMVDENNDNMCTICQRKFLSACEMHQHLQEMSRFSVVICKLCRHKFHGIHELNLHIFSEHELSKQVFCFICNEDAMGLEDLEKHVHKHAFNDNHKMADTKFHDCRICKEELESSYTVVRIHYYQHHISHVCCQCFLHFTDLMSYTEHCRVHEGKPVMCTICGKEFVAPEELSSHFPCAEDVWAEDGKGAQCSKCGLWCPNRAVVEAHRKQHRSEDDVEAYRKGAQQGFPCVLCEKVFKNKHACRRHIKMVHEGVTCYKHYCEYCGKGFLTKNHMRDHIALHHLGIKRYKCEYCDQHFVCAPTLRRHVRKEHTKHKPYTCEHCGERFFEKTPLQRHLTIHTGLAPFMCEQCGKGFYTKHSFTNHGTIHTTTRDFICSGCHKGFTRKYNLQAHMKICKLV</sequence>
<evidence type="ECO:0000256" key="2">
    <source>
        <dbReference type="ARBA" id="ARBA00022737"/>
    </source>
</evidence>
<keyword evidence="1" id="KW-0479">Metal-binding</keyword>
<name>A0A2T7NIY0_POMCA</name>
<dbReference type="InterPro" id="IPR013087">
    <property type="entry name" value="Znf_C2H2_type"/>
</dbReference>
<organism evidence="8 9">
    <name type="scientific">Pomacea canaliculata</name>
    <name type="common">Golden apple snail</name>
    <dbReference type="NCBI Taxonomy" id="400727"/>
    <lineage>
        <taxon>Eukaryota</taxon>
        <taxon>Metazoa</taxon>
        <taxon>Spiralia</taxon>
        <taxon>Lophotrochozoa</taxon>
        <taxon>Mollusca</taxon>
        <taxon>Gastropoda</taxon>
        <taxon>Caenogastropoda</taxon>
        <taxon>Architaenioglossa</taxon>
        <taxon>Ampullarioidea</taxon>
        <taxon>Ampullariidae</taxon>
        <taxon>Pomacea</taxon>
    </lineage>
</organism>
<dbReference type="PROSITE" id="PS50157">
    <property type="entry name" value="ZINC_FINGER_C2H2_2"/>
    <property type="match status" value="6"/>
</dbReference>
<feature type="domain" description="C2H2-type" evidence="7">
    <location>
        <begin position="551"/>
        <end position="579"/>
    </location>
</feature>
<comment type="caution">
    <text evidence="8">The sequence shown here is derived from an EMBL/GenBank/DDBJ whole genome shotgun (WGS) entry which is preliminary data.</text>
</comment>
<feature type="domain" description="C2H2-type" evidence="7">
    <location>
        <begin position="636"/>
        <end position="661"/>
    </location>
</feature>
<dbReference type="SUPFAM" id="SSF57667">
    <property type="entry name" value="beta-beta-alpha zinc fingers"/>
    <property type="match status" value="4"/>
</dbReference>
<evidence type="ECO:0000313" key="9">
    <source>
        <dbReference type="Proteomes" id="UP000245119"/>
    </source>
</evidence>
<keyword evidence="4" id="KW-0862">Zinc</keyword>
<dbReference type="GO" id="GO:0008270">
    <property type="term" value="F:zinc ion binding"/>
    <property type="evidence" value="ECO:0007669"/>
    <property type="project" value="UniProtKB-KW"/>
</dbReference>
<evidence type="ECO:0000256" key="6">
    <source>
        <dbReference type="SAM" id="MobiDB-lite"/>
    </source>
</evidence>
<dbReference type="SMART" id="SM00355">
    <property type="entry name" value="ZnF_C2H2"/>
    <property type="match status" value="13"/>
</dbReference>
<dbReference type="InterPro" id="IPR036236">
    <property type="entry name" value="Znf_C2H2_sf"/>
</dbReference>
<reference evidence="8 9" key="1">
    <citation type="submission" date="2018-04" db="EMBL/GenBank/DDBJ databases">
        <title>The genome of golden apple snail Pomacea canaliculata provides insight into stress tolerance and invasive adaptation.</title>
        <authorList>
            <person name="Liu C."/>
            <person name="Liu B."/>
            <person name="Ren Y."/>
            <person name="Zhang Y."/>
            <person name="Wang H."/>
            <person name="Li S."/>
            <person name="Jiang F."/>
            <person name="Yin L."/>
            <person name="Zhang G."/>
            <person name="Qian W."/>
            <person name="Fan W."/>
        </authorList>
    </citation>
    <scope>NUCLEOTIDE SEQUENCE [LARGE SCALE GENOMIC DNA]</scope>
    <source>
        <strain evidence="8">SZHN2017</strain>
        <tissue evidence="8">Muscle</tissue>
    </source>
</reference>
<accession>A0A2T7NIY0</accession>
<evidence type="ECO:0000256" key="4">
    <source>
        <dbReference type="ARBA" id="ARBA00022833"/>
    </source>
</evidence>
<feature type="region of interest" description="Disordered" evidence="6">
    <location>
        <begin position="149"/>
        <end position="178"/>
    </location>
</feature>
<dbReference type="Pfam" id="PF00096">
    <property type="entry name" value="zf-C2H2"/>
    <property type="match status" value="3"/>
</dbReference>
<dbReference type="OrthoDB" id="10039931at2759"/>